<keyword evidence="1" id="KW-0479">Metal-binding</keyword>
<dbReference type="GO" id="GO:0008023">
    <property type="term" value="C:transcription elongation factor complex"/>
    <property type="evidence" value="ECO:0007669"/>
    <property type="project" value="InterPro"/>
</dbReference>
<evidence type="ECO:0000256" key="2">
    <source>
        <dbReference type="SAM" id="MobiDB-lite"/>
    </source>
</evidence>
<proteinExistence type="predicted"/>
<dbReference type="PANTHER" id="PTHR14633:SF3">
    <property type="entry name" value="LITTLE ELONGATION COMPLEX SUBUNIT 2"/>
    <property type="match status" value="1"/>
</dbReference>
<dbReference type="PANTHER" id="PTHR14633">
    <property type="entry name" value="LITTLE ELONGATION COMPLEX SUBUNIT 2"/>
    <property type="match status" value="1"/>
</dbReference>
<dbReference type="GO" id="GO:0045945">
    <property type="term" value="P:positive regulation of transcription by RNA polymerase III"/>
    <property type="evidence" value="ECO:0007669"/>
    <property type="project" value="TreeGrafter"/>
</dbReference>
<feature type="domain" description="C3H1-type" evidence="3">
    <location>
        <begin position="585"/>
        <end position="613"/>
    </location>
</feature>
<feature type="compositionally biased region" description="Basic residues" evidence="2">
    <location>
        <begin position="660"/>
        <end position="679"/>
    </location>
</feature>
<accession>A0A0H5RAK5</accession>
<dbReference type="GO" id="GO:0008270">
    <property type="term" value="F:zinc ion binding"/>
    <property type="evidence" value="ECO:0007669"/>
    <property type="project" value="UniProtKB-KW"/>
</dbReference>
<keyword evidence="1" id="KW-0862">Zinc</keyword>
<dbReference type="InterPro" id="IPR019535">
    <property type="entry name" value="ICE2_C"/>
</dbReference>
<feature type="zinc finger region" description="C3H1-type" evidence="1">
    <location>
        <begin position="585"/>
        <end position="613"/>
    </location>
</feature>
<feature type="region of interest" description="Disordered" evidence="2">
    <location>
        <begin position="651"/>
        <end position="697"/>
    </location>
</feature>
<dbReference type="EMBL" id="HACM01010661">
    <property type="protein sequence ID" value="CRZ11103.1"/>
    <property type="molecule type" value="Transcribed_RNA"/>
</dbReference>
<name>A0A0H5RAK5_9EUKA</name>
<dbReference type="AlphaFoldDB" id="A0A0H5RAK5"/>
<dbReference type="Gene3D" id="4.10.1000.10">
    <property type="entry name" value="Zinc finger, CCCH-type"/>
    <property type="match status" value="1"/>
</dbReference>
<protein>
    <recommendedName>
        <fullName evidence="3">C3H1-type domain-containing protein</fullName>
    </recommendedName>
</protein>
<evidence type="ECO:0000259" key="3">
    <source>
        <dbReference type="PROSITE" id="PS50103"/>
    </source>
</evidence>
<dbReference type="Pfam" id="PF10505">
    <property type="entry name" value="NARG2_C"/>
    <property type="match status" value="1"/>
</dbReference>
<dbReference type="GO" id="GO:0042795">
    <property type="term" value="P:snRNA transcription by RNA polymerase II"/>
    <property type="evidence" value="ECO:0007669"/>
    <property type="project" value="TreeGrafter"/>
</dbReference>
<sequence length="697" mass="78257">MDRGRTSQQQCRVQPEELWRHMTRNLTSEILSPGLPSIEMDISLPQLLSPDLPPLNNSYSMVDSSEAEFFSLQCFREFSLVPQTERFSNLYLASPRRRKVIRKSFVQACDDQPLSEHDHAEYLRLSSTELDSEPLQIRFKKMQERVAQEQRRYRTVQKQKFRDFHLDRYLKVADYAKELFSQLAMSSRQNQIFTHVKCIHRKDGSALLTHISNVSEIGNVPIVDPQQVMALGPEIISSCTQAIGGLTSSSKLPDMRADDVANELMSTPSYDICAAMSTSAFKDLLAGAACRIPLAIRNFDGVGKRAVFGDPIVDLYNETPRQQYNRVFRRLLTNALKRSAKYAVKISTGEVVPEDRDDTSANYSLWKLGAVNILLRYRLGAAVRAEVVPQGCIQPKRRYSLCEMLSLKDVHPNPSFRLFHIPVAAKIDMLCGLEGNPAEELSSRERTRLWSSSFVRLYQEQNPLVYMYRIDPVTPSVVSSEAVPLSSIADAEAIPVALSNLETVITEMVALPEGDYIIARLPGQESLTVYMVSDSESSTPCDLRSSWARCQAALDVFESSYIPPIFVAHQGRIPFTFPPLVRNRNSTNSACPSFLSKGVCQRTPNCPHSHFITNAVSGYCYSFADDGVCGLGESCPYEHISQEQLILSAKAKTAGPAKPQIKKKDRKKGRQRRSLKRSKPVMSSHSSGRTAPLFRLP</sequence>
<keyword evidence="1" id="KW-0863">Zinc-finger</keyword>
<feature type="zinc finger region" description="C3H1-type" evidence="1">
    <location>
        <begin position="614"/>
        <end position="642"/>
    </location>
</feature>
<feature type="domain" description="C3H1-type" evidence="3">
    <location>
        <begin position="614"/>
        <end position="642"/>
    </location>
</feature>
<organism evidence="4">
    <name type="scientific">Spongospora subterranea</name>
    <dbReference type="NCBI Taxonomy" id="70186"/>
    <lineage>
        <taxon>Eukaryota</taxon>
        <taxon>Sar</taxon>
        <taxon>Rhizaria</taxon>
        <taxon>Endomyxa</taxon>
        <taxon>Phytomyxea</taxon>
        <taxon>Plasmodiophorida</taxon>
        <taxon>Plasmodiophoridae</taxon>
        <taxon>Spongospora</taxon>
    </lineage>
</organism>
<reference evidence="4" key="1">
    <citation type="submission" date="2015-04" db="EMBL/GenBank/DDBJ databases">
        <title>The genome sequence of the plant pathogenic Rhizarian Plasmodiophora brassicae reveals insights in its biotrophic life cycle and the origin of chitin synthesis.</title>
        <authorList>
            <person name="Schwelm A."/>
            <person name="Fogelqvist J."/>
            <person name="Knaust A."/>
            <person name="Julke S."/>
            <person name="Lilja T."/>
            <person name="Dhandapani V."/>
            <person name="Bonilla-Rosso G."/>
            <person name="Karlsson M."/>
            <person name="Shevchenko A."/>
            <person name="Choi S.R."/>
            <person name="Kim H.G."/>
            <person name="Park J.Y."/>
            <person name="Lim Y.P."/>
            <person name="Ludwig-Muller J."/>
            <person name="Dixelius C."/>
        </authorList>
    </citation>
    <scope>NUCLEOTIDE SEQUENCE</scope>
    <source>
        <tissue evidence="4">Potato root galls</tissue>
    </source>
</reference>
<dbReference type="PROSITE" id="PS50103">
    <property type="entry name" value="ZF_C3H1"/>
    <property type="match status" value="2"/>
</dbReference>
<dbReference type="InterPro" id="IPR000571">
    <property type="entry name" value="Znf_CCCH"/>
</dbReference>
<dbReference type="GO" id="GO:0042796">
    <property type="term" value="P:snRNA transcription by RNA polymerase III"/>
    <property type="evidence" value="ECO:0007669"/>
    <property type="project" value="TreeGrafter"/>
</dbReference>
<evidence type="ECO:0000256" key="1">
    <source>
        <dbReference type="PROSITE-ProRule" id="PRU00723"/>
    </source>
</evidence>
<dbReference type="SMART" id="SM00356">
    <property type="entry name" value="ZnF_C3H1"/>
    <property type="match status" value="2"/>
</dbReference>
<evidence type="ECO:0000313" key="4">
    <source>
        <dbReference type="EMBL" id="CRZ11103.1"/>
    </source>
</evidence>